<comment type="subcellular location">
    <subcellularLocation>
        <location evidence="1">Cell membrane</location>
        <topology evidence="1">Multi-pass membrane protein</topology>
    </subcellularLocation>
</comment>
<comment type="caution">
    <text evidence="7">The sequence shown here is derived from an EMBL/GenBank/DDBJ whole genome shotgun (WGS) entry which is preliminary data.</text>
</comment>
<dbReference type="InterPro" id="IPR001123">
    <property type="entry name" value="LeuE-type"/>
</dbReference>
<dbReference type="PATRIC" id="fig|1423724.4.peg.1758"/>
<organism evidence="7 8">
    <name type="scientific">Ligilactobacillus apodemi DSM 16634 = JCM 16172</name>
    <dbReference type="NCBI Taxonomy" id="1423724"/>
    <lineage>
        <taxon>Bacteria</taxon>
        <taxon>Bacillati</taxon>
        <taxon>Bacillota</taxon>
        <taxon>Bacilli</taxon>
        <taxon>Lactobacillales</taxon>
        <taxon>Lactobacillaceae</taxon>
        <taxon>Ligilactobacillus</taxon>
    </lineage>
</organism>
<dbReference type="Pfam" id="PF01810">
    <property type="entry name" value="LysE"/>
    <property type="match status" value="1"/>
</dbReference>
<name>A0A0R1U1J2_9LACO</name>
<feature type="transmembrane region" description="Helical" evidence="6">
    <location>
        <begin position="6"/>
        <end position="25"/>
    </location>
</feature>
<keyword evidence="8" id="KW-1185">Reference proteome</keyword>
<feature type="transmembrane region" description="Helical" evidence="6">
    <location>
        <begin position="37"/>
        <end position="58"/>
    </location>
</feature>
<feature type="transmembrane region" description="Helical" evidence="6">
    <location>
        <begin position="70"/>
        <end position="88"/>
    </location>
</feature>
<keyword evidence="4 6" id="KW-1133">Transmembrane helix</keyword>
<keyword evidence="5 6" id="KW-0472">Membrane</keyword>
<protein>
    <submittedName>
        <fullName evidence="7">Amino acid export protein</fullName>
    </submittedName>
</protein>
<feature type="transmembrane region" description="Helical" evidence="6">
    <location>
        <begin position="137"/>
        <end position="156"/>
    </location>
</feature>
<feature type="transmembrane region" description="Helical" evidence="6">
    <location>
        <begin position="176"/>
        <end position="196"/>
    </location>
</feature>
<gene>
    <name evidence="7" type="ORF">FC32_GL001685</name>
</gene>
<evidence type="ECO:0000256" key="3">
    <source>
        <dbReference type="ARBA" id="ARBA00022692"/>
    </source>
</evidence>
<dbReference type="OrthoDB" id="5638726at2"/>
<evidence type="ECO:0000256" key="1">
    <source>
        <dbReference type="ARBA" id="ARBA00004651"/>
    </source>
</evidence>
<dbReference type="RefSeq" id="WP_025087039.1">
    <property type="nucleotide sequence ID" value="NZ_AZFT01000004.1"/>
</dbReference>
<evidence type="ECO:0000256" key="4">
    <source>
        <dbReference type="ARBA" id="ARBA00022989"/>
    </source>
</evidence>
<proteinExistence type="predicted"/>
<keyword evidence="2" id="KW-1003">Cell membrane</keyword>
<evidence type="ECO:0000256" key="6">
    <source>
        <dbReference type="SAM" id="Phobius"/>
    </source>
</evidence>
<dbReference type="EMBL" id="AZFT01000004">
    <property type="protein sequence ID" value="KRL87263.1"/>
    <property type="molecule type" value="Genomic_DNA"/>
</dbReference>
<evidence type="ECO:0000313" key="7">
    <source>
        <dbReference type="EMBL" id="KRL87263.1"/>
    </source>
</evidence>
<dbReference type="GO" id="GO:0005886">
    <property type="term" value="C:plasma membrane"/>
    <property type="evidence" value="ECO:0007669"/>
    <property type="project" value="UniProtKB-SubCell"/>
</dbReference>
<evidence type="ECO:0000256" key="2">
    <source>
        <dbReference type="ARBA" id="ARBA00022475"/>
    </source>
</evidence>
<evidence type="ECO:0000256" key="5">
    <source>
        <dbReference type="ARBA" id="ARBA00023136"/>
    </source>
</evidence>
<dbReference type="eggNOG" id="COG1279">
    <property type="taxonomic scope" value="Bacteria"/>
</dbReference>
<dbReference type="AlphaFoldDB" id="A0A0R1U1J2"/>
<keyword evidence="3 6" id="KW-0812">Transmembrane</keyword>
<dbReference type="PANTHER" id="PTHR30086">
    <property type="entry name" value="ARGININE EXPORTER PROTEIN ARGO"/>
    <property type="match status" value="1"/>
</dbReference>
<dbReference type="STRING" id="1423724.FC32_GL001685"/>
<dbReference type="Proteomes" id="UP000051324">
    <property type="component" value="Unassembled WGS sequence"/>
</dbReference>
<evidence type="ECO:0000313" key="8">
    <source>
        <dbReference type="Proteomes" id="UP000051324"/>
    </source>
</evidence>
<reference evidence="7 8" key="1">
    <citation type="journal article" date="2015" name="Genome Announc.">
        <title>Expanding the biotechnology potential of lactobacilli through comparative genomics of 213 strains and associated genera.</title>
        <authorList>
            <person name="Sun Z."/>
            <person name="Harris H.M."/>
            <person name="McCann A."/>
            <person name="Guo C."/>
            <person name="Argimon S."/>
            <person name="Zhang W."/>
            <person name="Yang X."/>
            <person name="Jeffery I.B."/>
            <person name="Cooney J.C."/>
            <person name="Kagawa T.F."/>
            <person name="Liu W."/>
            <person name="Song Y."/>
            <person name="Salvetti E."/>
            <person name="Wrobel A."/>
            <person name="Rasinkangas P."/>
            <person name="Parkhill J."/>
            <person name="Rea M.C."/>
            <person name="O'Sullivan O."/>
            <person name="Ritari J."/>
            <person name="Douillard F.P."/>
            <person name="Paul Ross R."/>
            <person name="Yang R."/>
            <person name="Briner A.E."/>
            <person name="Felis G.E."/>
            <person name="de Vos W.M."/>
            <person name="Barrangou R."/>
            <person name="Klaenhammer T.R."/>
            <person name="Caufield P.W."/>
            <person name="Cui Y."/>
            <person name="Zhang H."/>
            <person name="O'Toole P.W."/>
        </authorList>
    </citation>
    <scope>NUCLEOTIDE SEQUENCE [LARGE SCALE GENOMIC DNA]</scope>
    <source>
        <strain evidence="7 8">DSM 16634</strain>
    </source>
</reference>
<dbReference type="PANTHER" id="PTHR30086:SF20">
    <property type="entry name" value="ARGININE EXPORTER PROTEIN ARGO-RELATED"/>
    <property type="match status" value="1"/>
</dbReference>
<accession>A0A0R1U1J2</accession>
<sequence>MAYWQGLLIGFAFVAPIGMQNVYVFNNGLSYKLTRAWLYTFLVWVFDALFCLAAFYGIGALITHNEVLKLFIMLVGGVLTAYIGWEIIRAANQRALTSDDNQITFRQALTTAIVVSWANPQALIDGTMMLGASRGTLSVYESIFFIIGVVSASFIWDMGMTTAFNVFRHKIPDKLLLWINLISGLIVVVYGIFLFVEGFKQLIG</sequence>
<dbReference type="GO" id="GO:0015171">
    <property type="term" value="F:amino acid transmembrane transporter activity"/>
    <property type="evidence" value="ECO:0007669"/>
    <property type="project" value="TreeGrafter"/>
</dbReference>